<sequence length="219" mass="24314">MPGILVAAELPTKGGEFREKVLNHLSGISKYAREHEPGVSKYMICVPSDPTDAKTVWAFEAYADQATLDAHMAAPLVKDLVEYMTTQAPLEAAPTIRTLSWIDGMTFTKPEADEQDHRHIVFAAVDFVPGKRDEALDYWKGIVDSSKNESGTFSYGLLKQEGEPDSLFSLEVYESEKFLQDVHASAAAMQETIAKTTDSRKEMKLAHVKLHAGYVHKKP</sequence>
<keyword evidence="2" id="KW-1185">Reference proteome</keyword>
<dbReference type="Proteomes" id="UP001281147">
    <property type="component" value="Unassembled WGS sequence"/>
</dbReference>
<name>A0ACC3NB98_9PEZI</name>
<evidence type="ECO:0000313" key="1">
    <source>
        <dbReference type="EMBL" id="KAK3713809.1"/>
    </source>
</evidence>
<organism evidence="1 2">
    <name type="scientific">Vermiconidia calcicola</name>
    <dbReference type="NCBI Taxonomy" id="1690605"/>
    <lineage>
        <taxon>Eukaryota</taxon>
        <taxon>Fungi</taxon>
        <taxon>Dikarya</taxon>
        <taxon>Ascomycota</taxon>
        <taxon>Pezizomycotina</taxon>
        <taxon>Dothideomycetes</taxon>
        <taxon>Dothideomycetidae</taxon>
        <taxon>Mycosphaerellales</taxon>
        <taxon>Extremaceae</taxon>
        <taxon>Vermiconidia</taxon>
    </lineage>
</organism>
<protein>
    <submittedName>
        <fullName evidence="1">Uncharacterized protein</fullName>
    </submittedName>
</protein>
<proteinExistence type="predicted"/>
<comment type="caution">
    <text evidence="1">The sequence shown here is derived from an EMBL/GenBank/DDBJ whole genome shotgun (WGS) entry which is preliminary data.</text>
</comment>
<gene>
    <name evidence="1" type="ORF">LTR37_008295</name>
</gene>
<reference evidence="1" key="1">
    <citation type="submission" date="2023-07" db="EMBL/GenBank/DDBJ databases">
        <title>Black Yeasts Isolated from many extreme environments.</title>
        <authorList>
            <person name="Coleine C."/>
            <person name="Stajich J.E."/>
            <person name="Selbmann L."/>
        </authorList>
    </citation>
    <scope>NUCLEOTIDE SEQUENCE</scope>
    <source>
        <strain evidence="1">CCFEE 5714</strain>
    </source>
</reference>
<dbReference type="EMBL" id="JAUTXU010000060">
    <property type="protein sequence ID" value="KAK3713809.1"/>
    <property type="molecule type" value="Genomic_DNA"/>
</dbReference>
<accession>A0ACC3NB98</accession>
<evidence type="ECO:0000313" key="2">
    <source>
        <dbReference type="Proteomes" id="UP001281147"/>
    </source>
</evidence>